<dbReference type="CDD" id="cd00130">
    <property type="entry name" value="PAS"/>
    <property type="match status" value="1"/>
</dbReference>
<dbReference type="GO" id="GO:0006935">
    <property type="term" value="P:chemotaxis"/>
    <property type="evidence" value="ECO:0007669"/>
    <property type="project" value="InterPro"/>
</dbReference>
<dbReference type="SMART" id="SM00283">
    <property type="entry name" value="MA"/>
    <property type="match status" value="1"/>
</dbReference>
<dbReference type="InterPro" id="IPR013656">
    <property type="entry name" value="PAS_4"/>
</dbReference>
<dbReference type="AlphaFoldDB" id="A0A1G6JEU1"/>
<dbReference type="SMART" id="SM00091">
    <property type="entry name" value="PAS"/>
    <property type="match status" value="2"/>
</dbReference>
<feature type="domain" description="Methyl-accepting transducer" evidence="4">
    <location>
        <begin position="255"/>
        <end position="481"/>
    </location>
</feature>
<gene>
    <name evidence="7" type="ORF">SAMN04487779_1001151</name>
</gene>
<feature type="domain" description="PAC" evidence="6">
    <location>
        <begin position="205"/>
        <end position="257"/>
    </location>
</feature>
<dbReference type="InterPro" id="IPR000014">
    <property type="entry name" value="PAS"/>
</dbReference>
<dbReference type="PRINTS" id="PR00260">
    <property type="entry name" value="CHEMTRNSDUCR"/>
</dbReference>
<protein>
    <submittedName>
        <fullName evidence="7">Methyl-accepting chemotaxis sensory transducer with Pas/Pac sensor</fullName>
    </submittedName>
</protein>
<dbReference type="InterPro" id="IPR035965">
    <property type="entry name" value="PAS-like_dom_sf"/>
</dbReference>
<dbReference type="PANTHER" id="PTHR32089:SF112">
    <property type="entry name" value="LYSOZYME-LIKE PROTEIN-RELATED"/>
    <property type="match status" value="1"/>
</dbReference>
<dbReference type="Proteomes" id="UP000198925">
    <property type="component" value="Unassembled WGS sequence"/>
</dbReference>
<dbReference type="InterPro" id="IPR004089">
    <property type="entry name" value="MCPsignal_dom"/>
</dbReference>
<evidence type="ECO:0000313" key="8">
    <source>
        <dbReference type="Proteomes" id="UP000198925"/>
    </source>
</evidence>
<keyword evidence="8" id="KW-1185">Reference proteome</keyword>
<evidence type="ECO:0000256" key="3">
    <source>
        <dbReference type="PROSITE-ProRule" id="PRU00284"/>
    </source>
</evidence>
<evidence type="ECO:0000256" key="1">
    <source>
        <dbReference type="ARBA" id="ARBA00023224"/>
    </source>
</evidence>
<dbReference type="InterPro" id="IPR004090">
    <property type="entry name" value="Chemotax_Me-accpt_rcpt"/>
</dbReference>
<dbReference type="EMBL" id="FMZX01000001">
    <property type="protein sequence ID" value="SDC17220.1"/>
    <property type="molecule type" value="Genomic_DNA"/>
</dbReference>
<name>A0A1G6JEU1_9PROT</name>
<evidence type="ECO:0000313" key="7">
    <source>
        <dbReference type="EMBL" id="SDC17220.1"/>
    </source>
</evidence>
<evidence type="ECO:0000259" key="4">
    <source>
        <dbReference type="PROSITE" id="PS50111"/>
    </source>
</evidence>
<dbReference type="RefSeq" id="WP_090560488.1">
    <property type="nucleotide sequence ID" value="NZ_FMXZ01000001.1"/>
</dbReference>
<dbReference type="Pfam" id="PF00015">
    <property type="entry name" value="MCPsignal"/>
    <property type="match status" value="1"/>
</dbReference>
<dbReference type="PANTHER" id="PTHR32089">
    <property type="entry name" value="METHYL-ACCEPTING CHEMOTAXIS PROTEIN MCPB"/>
    <property type="match status" value="1"/>
</dbReference>
<evidence type="ECO:0000256" key="2">
    <source>
        <dbReference type="ARBA" id="ARBA00029447"/>
    </source>
</evidence>
<proteinExistence type="inferred from homology"/>
<keyword evidence="1 3" id="KW-0807">Transducer</keyword>
<accession>A0A1G6JEU1</accession>
<dbReference type="SUPFAM" id="SSF58104">
    <property type="entry name" value="Methyl-accepting chemotaxis protein (MCP) signaling domain"/>
    <property type="match status" value="1"/>
</dbReference>
<dbReference type="InterPro" id="IPR001610">
    <property type="entry name" value="PAC"/>
</dbReference>
<organism evidence="7 8">
    <name type="scientific">Belnapia rosea</name>
    <dbReference type="NCBI Taxonomy" id="938405"/>
    <lineage>
        <taxon>Bacteria</taxon>
        <taxon>Pseudomonadati</taxon>
        <taxon>Pseudomonadota</taxon>
        <taxon>Alphaproteobacteria</taxon>
        <taxon>Acetobacterales</taxon>
        <taxon>Roseomonadaceae</taxon>
        <taxon>Belnapia</taxon>
    </lineage>
</organism>
<dbReference type="InterPro" id="IPR000700">
    <property type="entry name" value="PAS-assoc_C"/>
</dbReference>
<dbReference type="PROSITE" id="PS50111">
    <property type="entry name" value="CHEMOTAXIS_TRANSDUC_2"/>
    <property type="match status" value="1"/>
</dbReference>
<dbReference type="GO" id="GO:0004888">
    <property type="term" value="F:transmembrane signaling receptor activity"/>
    <property type="evidence" value="ECO:0007669"/>
    <property type="project" value="InterPro"/>
</dbReference>
<sequence length="492" mass="53032">MHNPFRKPQGLNTRIAALDPLRTSVMVADQNRMIVYMNHSAMAMVREAEEDLRKQLQNFRADALIGSAIDAFHPDPSQQRRRLETMRAPHEETIRLGDRVLDLRTTPLFEGKARIGFVVEWADARDRLAGLDHAAQMMAVSRSQAVIEFNPDGTILDANDNFLKAMGYTLEEVRGRHHTIFVEPALRDSPDYARFWEALQRGEYQAAQFRRLGKGGREVWIDGAYNPILDTKGKVTKVVKFATDITAQIHLLANLKLLIDRNFAEIDRAIERSTTGAETAAVAAGHTAEDVQSAAGGIEQLAASIGEISESMARSRNATECASEQTTTLARTTDSLAQGAQAMGGIVGLIRNIASQINLLALNATIEAARAGEAGKGFAVVASEVKNLAVQAAKATEQISTEIDGIQATSTNVAGALEAIRDAVSTVLDSVTLTAAAVEEQNAVTRSLAEAMRNASGTVSTVSTNIGGIADAVREAGEAVHKTREAAQVLVR</sequence>
<dbReference type="Pfam" id="PF08448">
    <property type="entry name" value="PAS_4"/>
    <property type="match status" value="1"/>
</dbReference>
<dbReference type="Gene3D" id="3.30.450.20">
    <property type="entry name" value="PAS domain"/>
    <property type="match status" value="2"/>
</dbReference>
<dbReference type="OrthoDB" id="9765776at2"/>
<comment type="similarity">
    <text evidence="2">Belongs to the methyl-accepting chemotaxis (MCP) protein family.</text>
</comment>
<dbReference type="STRING" id="938405.SAMN02927895_00338"/>
<evidence type="ECO:0000259" key="6">
    <source>
        <dbReference type="PROSITE" id="PS50113"/>
    </source>
</evidence>
<dbReference type="GO" id="GO:0016020">
    <property type="term" value="C:membrane"/>
    <property type="evidence" value="ECO:0007669"/>
    <property type="project" value="InterPro"/>
</dbReference>
<dbReference type="SUPFAM" id="SSF55785">
    <property type="entry name" value="PYP-like sensor domain (PAS domain)"/>
    <property type="match status" value="1"/>
</dbReference>
<dbReference type="GO" id="GO:0007165">
    <property type="term" value="P:signal transduction"/>
    <property type="evidence" value="ECO:0007669"/>
    <property type="project" value="UniProtKB-KW"/>
</dbReference>
<dbReference type="NCBIfam" id="TIGR00229">
    <property type="entry name" value="sensory_box"/>
    <property type="match status" value="1"/>
</dbReference>
<reference evidence="7 8" key="1">
    <citation type="submission" date="2016-10" db="EMBL/GenBank/DDBJ databases">
        <authorList>
            <person name="de Groot N.N."/>
        </authorList>
    </citation>
    <scope>NUCLEOTIDE SEQUENCE [LARGE SCALE GENOMIC DNA]</scope>
    <source>
        <strain evidence="7 8">CPCC 100156</strain>
    </source>
</reference>
<feature type="domain" description="PAS" evidence="5">
    <location>
        <begin position="146"/>
        <end position="176"/>
    </location>
</feature>
<dbReference type="PROSITE" id="PS50112">
    <property type="entry name" value="PAS"/>
    <property type="match status" value="1"/>
</dbReference>
<dbReference type="SMART" id="SM00086">
    <property type="entry name" value="PAC"/>
    <property type="match status" value="1"/>
</dbReference>
<dbReference type="PROSITE" id="PS50113">
    <property type="entry name" value="PAC"/>
    <property type="match status" value="1"/>
</dbReference>
<evidence type="ECO:0000259" key="5">
    <source>
        <dbReference type="PROSITE" id="PS50112"/>
    </source>
</evidence>
<dbReference type="Gene3D" id="1.10.287.950">
    <property type="entry name" value="Methyl-accepting chemotaxis protein"/>
    <property type="match status" value="1"/>
</dbReference>